<evidence type="ECO:0000256" key="6">
    <source>
        <dbReference type="SAM" id="Phobius"/>
    </source>
</evidence>
<comment type="subcellular location">
    <subcellularLocation>
        <location evidence="1">Membrane</location>
        <topology evidence="1">Multi-pass membrane protein</topology>
    </subcellularLocation>
</comment>
<comment type="caution">
    <text evidence="7">The sequence shown here is derived from an EMBL/GenBank/DDBJ whole genome shotgun (WGS) entry which is preliminary data.</text>
</comment>
<dbReference type="Proteomes" id="UP001596378">
    <property type="component" value="Unassembled WGS sequence"/>
</dbReference>
<protein>
    <submittedName>
        <fullName evidence="7">ABC transporter permease</fullName>
    </submittedName>
</protein>
<feature type="transmembrane region" description="Helical" evidence="6">
    <location>
        <begin position="57"/>
        <end position="76"/>
    </location>
</feature>
<proteinExistence type="inferred from homology"/>
<feature type="transmembrane region" description="Helical" evidence="6">
    <location>
        <begin position="88"/>
        <end position="111"/>
    </location>
</feature>
<organism evidence="7 8">
    <name type="scientific">Cohnella cellulosilytica</name>
    <dbReference type="NCBI Taxonomy" id="986710"/>
    <lineage>
        <taxon>Bacteria</taxon>
        <taxon>Bacillati</taxon>
        <taxon>Bacillota</taxon>
        <taxon>Bacilli</taxon>
        <taxon>Bacillales</taxon>
        <taxon>Paenibacillaceae</taxon>
        <taxon>Cohnella</taxon>
    </lineage>
</organism>
<evidence type="ECO:0000313" key="8">
    <source>
        <dbReference type="Proteomes" id="UP001596378"/>
    </source>
</evidence>
<evidence type="ECO:0000256" key="2">
    <source>
        <dbReference type="ARBA" id="ARBA00005268"/>
    </source>
</evidence>
<dbReference type="RefSeq" id="WP_378051996.1">
    <property type="nucleotide sequence ID" value="NZ_JBHMDN010000040.1"/>
</dbReference>
<accession>A0ABW2FMZ3</accession>
<feature type="transmembrane region" description="Helical" evidence="6">
    <location>
        <begin position="186"/>
        <end position="206"/>
    </location>
</feature>
<comment type="similarity">
    <text evidence="2">Belongs to the UPF0014 family.</text>
</comment>
<name>A0ABW2FMZ3_9BACL</name>
<evidence type="ECO:0000256" key="3">
    <source>
        <dbReference type="ARBA" id="ARBA00022692"/>
    </source>
</evidence>
<evidence type="ECO:0000256" key="1">
    <source>
        <dbReference type="ARBA" id="ARBA00004141"/>
    </source>
</evidence>
<dbReference type="EMBL" id="JBHTAI010000035">
    <property type="protein sequence ID" value="MFC7153436.1"/>
    <property type="molecule type" value="Genomic_DNA"/>
</dbReference>
<keyword evidence="8" id="KW-1185">Reference proteome</keyword>
<keyword evidence="3 6" id="KW-0812">Transmembrane</keyword>
<reference evidence="8" key="1">
    <citation type="journal article" date="2019" name="Int. J. Syst. Evol. Microbiol.">
        <title>The Global Catalogue of Microorganisms (GCM) 10K type strain sequencing project: providing services to taxonomists for standard genome sequencing and annotation.</title>
        <authorList>
            <consortium name="The Broad Institute Genomics Platform"/>
            <consortium name="The Broad Institute Genome Sequencing Center for Infectious Disease"/>
            <person name="Wu L."/>
            <person name="Ma J."/>
        </authorList>
    </citation>
    <scope>NUCLEOTIDE SEQUENCE [LARGE SCALE GENOMIC DNA]</scope>
    <source>
        <strain evidence="8">KCTC 12907</strain>
    </source>
</reference>
<keyword evidence="5 6" id="KW-0472">Membrane</keyword>
<feature type="transmembrane region" description="Helical" evidence="6">
    <location>
        <begin position="117"/>
        <end position="137"/>
    </location>
</feature>
<dbReference type="Pfam" id="PF03649">
    <property type="entry name" value="UPF0014"/>
    <property type="match status" value="1"/>
</dbReference>
<gene>
    <name evidence="7" type="ORF">ACFQMJ_33340</name>
</gene>
<keyword evidence="4 6" id="KW-1133">Transmembrane helix</keyword>
<evidence type="ECO:0000313" key="7">
    <source>
        <dbReference type="EMBL" id="MFC7153436.1"/>
    </source>
</evidence>
<evidence type="ECO:0000256" key="5">
    <source>
        <dbReference type="ARBA" id="ARBA00023136"/>
    </source>
</evidence>
<evidence type="ECO:0000256" key="4">
    <source>
        <dbReference type="ARBA" id="ARBA00022989"/>
    </source>
</evidence>
<dbReference type="PANTHER" id="PTHR30028">
    <property type="entry name" value="UPF0014 INNER MEMBRANE PROTEIN YBBM-RELATED"/>
    <property type="match status" value="1"/>
</dbReference>
<feature type="transmembrane region" description="Helical" evidence="6">
    <location>
        <begin position="212"/>
        <end position="234"/>
    </location>
</feature>
<dbReference type="InterPro" id="IPR005226">
    <property type="entry name" value="UPF0014_fam"/>
</dbReference>
<dbReference type="PANTHER" id="PTHR30028:SF0">
    <property type="entry name" value="PROTEIN ALUMINUM SENSITIVE 3"/>
    <property type="match status" value="1"/>
</dbReference>
<sequence length="247" mass="26750">MSLTALGFTLVFVAVSLGISMWQKLGLERELLIGTVRSAIQLLAVGYVLQFVFQSNHWLVIGLILLVMTAVAAWNANTRAGGLRGMRWRIGLVILITEFATLGLLLLLDIIPFTTQYIIPISGMTIGNAMVAASLFLNQMKREIASGKEEIETLLSLGASSRQAIQDALKRAAKSSMIPTIDGMKTVGIVQLPGMMTGMIIAGASPLEAVRYQILITFAFASSAALTSIMLALLTYRLWFTRQDALA</sequence>